<dbReference type="AlphaFoldDB" id="A0A077ZY42"/>
<feature type="region of interest" description="Disordered" evidence="2">
    <location>
        <begin position="291"/>
        <end position="311"/>
    </location>
</feature>
<reference evidence="3 4" key="1">
    <citation type="submission" date="2014-06" db="EMBL/GenBank/DDBJ databases">
        <authorList>
            <person name="Swart Estienne"/>
        </authorList>
    </citation>
    <scope>NUCLEOTIDE SEQUENCE [LARGE SCALE GENOMIC DNA]</scope>
    <source>
        <strain evidence="3 4">130c</strain>
    </source>
</reference>
<dbReference type="GO" id="GO:0005802">
    <property type="term" value="C:trans-Golgi network"/>
    <property type="evidence" value="ECO:0007669"/>
    <property type="project" value="TreeGrafter"/>
</dbReference>
<keyword evidence="4" id="KW-1185">Reference proteome</keyword>
<name>A0A077ZY42_STYLE</name>
<evidence type="ECO:0000313" key="3">
    <source>
        <dbReference type="EMBL" id="CDW73451.1"/>
    </source>
</evidence>
<comment type="similarity">
    <text evidence="1">Belongs to the PHAF1 family.</text>
</comment>
<dbReference type="GO" id="GO:0043001">
    <property type="term" value="P:Golgi to plasma membrane protein transport"/>
    <property type="evidence" value="ECO:0007669"/>
    <property type="project" value="TreeGrafter"/>
</dbReference>
<dbReference type="EMBL" id="CCKQ01002360">
    <property type="protein sequence ID" value="CDW73451.1"/>
    <property type="molecule type" value="Genomic_DNA"/>
</dbReference>
<gene>
    <name evidence="3" type="primary">Contig13265.g14155</name>
    <name evidence="3" type="ORF">STYLEM_2428</name>
</gene>
<organism evidence="3 4">
    <name type="scientific">Stylonychia lemnae</name>
    <name type="common">Ciliate</name>
    <dbReference type="NCBI Taxonomy" id="5949"/>
    <lineage>
        <taxon>Eukaryota</taxon>
        <taxon>Sar</taxon>
        <taxon>Alveolata</taxon>
        <taxon>Ciliophora</taxon>
        <taxon>Intramacronucleata</taxon>
        <taxon>Spirotrichea</taxon>
        <taxon>Stichotrichia</taxon>
        <taxon>Sporadotrichida</taxon>
        <taxon>Oxytrichidae</taxon>
        <taxon>Stylonychinae</taxon>
        <taxon>Stylonychia</taxon>
    </lineage>
</organism>
<dbReference type="Proteomes" id="UP000039865">
    <property type="component" value="Unassembled WGS sequence"/>
</dbReference>
<dbReference type="Pfam" id="PF03676">
    <property type="entry name" value="PHAF1"/>
    <property type="match status" value="2"/>
</dbReference>
<dbReference type="InterPro" id="IPR005373">
    <property type="entry name" value="PHAF1"/>
</dbReference>
<protein>
    <submittedName>
        <fullName evidence="3">Uncharacterized protein</fullName>
    </submittedName>
</protein>
<proteinExistence type="inferred from homology"/>
<dbReference type="InterPro" id="IPR039156">
    <property type="entry name" value="PHAF1/BROMI"/>
</dbReference>
<dbReference type="InParanoid" id="A0A077ZY42"/>
<evidence type="ECO:0000256" key="1">
    <source>
        <dbReference type="ARBA" id="ARBA00024339"/>
    </source>
</evidence>
<dbReference type="PANTHER" id="PTHR13465">
    <property type="entry name" value="UPF0183 PROTEIN"/>
    <property type="match status" value="1"/>
</dbReference>
<evidence type="ECO:0000313" key="4">
    <source>
        <dbReference type="Proteomes" id="UP000039865"/>
    </source>
</evidence>
<sequence>MNVQIFGRIDMIFQKDDANYPAYIILPDSGFKLKFDHKFQTLQQVEIFIASSEIKQRLVYTMREQILSQGLMNYSLMSQIMGPTYPPRIIGNSVLLSYENYPISFVFEYSEKMFKEGSRELTIDQLQVQENRLVKLNLVDNHEYGSDKDRKGIIFVQLTQIVRILLNEGIEIIYPNDPSKDSVKILFNDHLMDVLRILGNPNKEYYSEGSLFLNYLELGFDLKIDANYKLQKIIIHTNFIKHPYFGFYHRCFFELIIDNYIEKKSSSPAKEELQEQMMFLNDDTLIYQSNHNIKHGGGKKKKQKNQSRQEKHCNMSMISTKDSQFLQNMQNKEKIVINPLTKFNAVKDILNSLNDNPDGQKKDQFYVRNVTNQFSTQYHAYRSIIFEVMPDQGDYIASVTLFKV</sequence>
<dbReference type="PANTHER" id="PTHR13465:SF2">
    <property type="entry name" value="PHAGOSOME ASSEMBLY FACTOR 1"/>
    <property type="match status" value="1"/>
</dbReference>
<feature type="compositionally biased region" description="Basic residues" evidence="2">
    <location>
        <begin position="292"/>
        <end position="305"/>
    </location>
</feature>
<accession>A0A077ZY42</accession>
<dbReference type="OrthoDB" id="411211at2759"/>
<evidence type="ECO:0000256" key="2">
    <source>
        <dbReference type="SAM" id="MobiDB-lite"/>
    </source>
</evidence>